<evidence type="ECO:0000313" key="1">
    <source>
        <dbReference type="EMBL" id="VVC33296.1"/>
    </source>
</evidence>
<sequence>MDRETLSSSEWEEELETAAVFVVSDGQIKKPPDQSGEQLGEFHRLFRELRNEPKRFHMYFRMTKEEFDYLHELIKQDIQKQNTQFRNMMFANFFNEKFIHSKNF</sequence>
<name>A0A5E4MM20_9HEMI</name>
<gene>
    <name evidence="1" type="ORF">CINCED_3A010333</name>
</gene>
<dbReference type="EMBL" id="CABPRJ010000966">
    <property type="protein sequence ID" value="VVC33296.1"/>
    <property type="molecule type" value="Genomic_DNA"/>
</dbReference>
<dbReference type="OrthoDB" id="6687646at2759"/>
<dbReference type="AlphaFoldDB" id="A0A5E4MM20"/>
<proteinExistence type="predicted"/>
<protein>
    <submittedName>
        <fullName evidence="1">Uncharacterized protein</fullName>
    </submittedName>
</protein>
<dbReference type="Proteomes" id="UP000325440">
    <property type="component" value="Unassembled WGS sequence"/>
</dbReference>
<accession>A0A5E4MM20</accession>
<keyword evidence="2" id="KW-1185">Reference proteome</keyword>
<evidence type="ECO:0000313" key="2">
    <source>
        <dbReference type="Proteomes" id="UP000325440"/>
    </source>
</evidence>
<organism evidence="1 2">
    <name type="scientific">Cinara cedri</name>
    <dbReference type="NCBI Taxonomy" id="506608"/>
    <lineage>
        <taxon>Eukaryota</taxon>
        <taxon>Metazoa</taxon>
        <taxon>Ecdysozoa</taxon>
        <taxon>Arthropoda</taxon>
        <taxon>Hexapoda</taxon>
        <taxon>Insecta</taxon>
        <taxon>Pterygota</taxon>
        <taxon>Neoptera</taxon>
        <taxon>Paraneoptera</taxon>
        <taxon>Hemiptera</taxon>
        <taxon>Sternorrhyncha</taxon>
        <taxon>Aphidomorpha</taxon>
        <taxon>Aphidoidea</taxon>
        <taxon>Aphididae</taxon>
        <taxon>Lachninae</taxon>
        <taxon>Cinara</taxon>
    </lineage>
</organism>
<reference evidence="1 2" key="1">
    <citation type="submission" date="2019-08" db="EMBL/GenBank/DDBJ databases">
        <authorList>
            <person name="Alioto T."/>
            <person name="Alioto T."/>
            <person name="Gomez Garrido J."/>
        </authorList>
    </citation>
    <scope>NUCLEOTIDE SEQUENCE [LARGE SCALE GENOMIC DNA]</scope>
</reference>